<evidence type="ECO:0000313" key="7">
    <source>
        <dbReference type="Proteomes" id="UP001159364"/>
    </source>
</evidence>
<evidence type="ECO:0000256" key="4">
    <source>
        <dbReference type="SAM" id="SignalP"/>
    </source>
</evidence>
<dbReference type="PANTHER" id="PTHR35357">
    <property type="entry name" value="OS02G0537100 PROTEIN"/>
    <property type="match status" value="1"/>
</dbReference>
<sequence length="187" mass="20756">MRYAYVLWFCFLLFLGFPRNIFHKPSIQVNADLGLIQKTCRFTNNYDLCVSILESNSSSFNTDTKGLAIVIASAGIANATATSTYLSSRLLNSNGEAIPKKVIRECVDKYKYAGGALEASTQDLAMESYDYASMHVMAAAEYPSACHNAFRRYSGLAYPVEIQRREDGLKQICDVVLGIIDLLFSES</sequence>
<dbReference type="InterPro" id="IPR006501">
    <property type="entry name" value="Pectinesterase_inhib_dom"/>
</dbReference>
<keyword evidence="7" id="KW-1185">Reference proteome</keyword>
<dbReference type="CDD" id="cd14859">
    <property type="entry name" value="PMEI_like"/>
    <property type="match status" value="1"/>
</dbReference>
<dbReference type="NCBIfam" id="TIGR01614">
    <property type="entry name" value="PME_inhib"/>
    <property type="match status" value="1"/>
</dbReference>
<gene>
    <name evidence="6" type="ORF">K2173_012045</name>
</gene>
<dbReference type="EMBL" id="JAIWQS010000005">
    <property type="protein sequence ID" value="KAJ8765348.1"/>
    <property type="molecule type" value="Genomic_DNA"/>
</dbReference>
<keyword evidence="1 4" id="KW-0732">Signal</keyword>
<evidence type="ECO:0000256" key="1">
    <source>
        <dbReference type="ARBA" id="ARBA00022729"/>
    </source>
</evidence>
<dbReference type="Pfam" id="PF04043">
    <property type="entry name" value="PMEI"/>
    <property type="match status" value="1"/>
</dbReference>
<evidence type="ECO:0000256" key="2">
    <source>
        <dbReference type="ARBA" id="ARBA00023157"/>
    </source>
</evidence>
<dbReference type="AlphaFoldDB" id="A0AAV8TH94"/>
<evidence type="ECO:0000256" key="3">
    <source>
        <dbReference type="ARBA" id="ARBA00038471"/>
    </source>
</evidence>
<evidence type="ECO:0000313" key="6">
    <source>
        <dbReference type="EMBL" id="KAJ8765348.1"/>
    </source>
</evidence>
<name>A0AAV8TH94_9ROSI</name>
<accession>A0AAV8TH94</accession>
<feature type="signal peptide" evidence="4">
    <location>
        <begin position="1"/>
        <end position="23"/>
    </location>
</feature>
<reference evidence="6 7" key="1">
    <citation type="submission" date="2021-09" db="EMBL/GenBank/DDBJ databases">
        <title>Genomic insights and catalytic innovation underlie evolution of tropane alkaloids biosynthesis.</title>
        <authorList>
            <person name="Wang Y.-J."/>
            <person name="Tian T."/>
            <person name="Huang J.-P."/>
            <person name="Huang S.-X."/>
        </authorList>
    </citation>
    <scope>NUCLEOTIDE SEQUENCE [LARGE SCALE GENOMIC DNA]</scope>
    <source>
        <strain evidence="6">KIB-2018</strain>
        <tissue evidence="6">Leaf</tissue>
    </source>
</reference>
<comment type="similarity">
    <text evidence="3">Belongs to the PMEI family.</text>
</comment>
<protein>
    <recommendedName>
        <fullName evidence="5">Pectinesterase inhibitor domain-containing protein</fullName>
    </recommendedName>
</protein>
<dbReference type="SMART" id="SM00856">
    <property type="entry name" value="PMEI"/>
    <property type="match status" value="1"/>
</dbReference>
<keyword evidence="2" id="KW-1015">Disulfide bond</keyword>
<dbReference type="Proteomes" id="UP001159364">
    <property type="component" value="Linkage Group LG05"/>
</dbReference>
<evidence type="ECO:0000259" key="5">
    <source>
        <dbReference type="SMART" id="SM00856"/>
    </source>
</evidence>
<dbReference type="InterPro" id="IPR035513">
    <property type="entry name" value="Invertase/methylesterase_inhib"/>
</dbReference>
<proteinExistence type="inferred from homology"/>
<organism evidence="6 7">
    <name type="scientific">Erythroxylum novogranatense</name>
    <dbReference type="NCBI Taxonomy" id="1862640"/>
    <lineage>
        <taxon>Eukaryota</taxon>
        <taxon>Viridiplantae</taxon>
        <taxon>Streptophyta</taxon>
        <taxon>Embryophyta</taxon>
        <taxon>Tracheophyta</taxon>
        <taxon>Spermatophyta</taxon>
        <taxon>Magnoliopsida</taxon>
        <taxon>eudicotyledons</taxon>
        <taxon>Gunneridae</taxon>
        <taxon>Pentapetalae</taxon>
        <taxon>rosids</taxon>
        <taxon>fabids</taxon>
        <taxon>Malpighiales</taxon>
        <taxon>Erythroxylaceae</taxon>
        <taxon>Erythroxylum</taxon>
    </lineage>
</organism>
<comment type="caution">
    <text evidence="6">The sequence shown here is derived from an EMBL/GenBank/DDBJ whole genome shotgun (WGS) entry which is preliminary data.</text>
</comment>
<dbReference type="Gene3D" id="1.20.140.40">
    <property type="entry name" value="Invertase/pectin methylesterase inhibitor family protein"/>
    <property type="match status" value="1"/>
</dbReference>
<dbReference type="SUPFAM" id="SSF101148">
    <property type="entry name" value="Plant invertase/pectin methylesterase inhibitor"/>
    <property type="match status" value="1"/>
</dbReference>
<feature type="domain" description="Pectinesterase inhibitor" evidence="5">
    <location>
        <begin position="31"/>
        <end position="179"/>
    </location>
</feature>
<dbReference type="PANTHER" id="PTHR35357:SF8">
    <property type="entry name" value="OS01G0111000 PROTEIN"/>
    <property type="match status" value="1"/>
</dbReference>
<feature type="chain" id="PRO_5043328389" description="Pectinesterase inhibitor domain-containing protein" evidence="4">
    <location>
        <begin position="24"/>
        <end position="187"/>
    </location>
</feature>
<dbReference type="GO" id="GO:0004857">
    <property type="term" value="F:enzyme inhibitor activity"/>
    <property type="evidence" value="ECO:0007669"/>
    <property type="project" value="InterPro"/>
</dbReference>